<dbReference type="PROSITE" id="PS51257">
    <property type="entry name" value="PROKAR_LIPOPROTEIN"/>
    <property type="match status" value="1"/>
</dbReference>
<dbReference type="RefSeq" id="WP_174259731.1">
    <property type="nucleotide sequence ID" value="NZ_AP028420.1"/>
</dbReference>
<feature type="chain" id="PRO_5034239653" evidence="1">
    <location>
        <begin position="22"/>
        <end position="139"/>
    </location>
</feature>
<evidence type="ECO:0000313" key="2">
    <source>
        <dbReference type="EMBL" id="MBJ6598583.1"/>
    </source>
</evidence>
<keyword evidence="2" id="KW-0449">Lipoprotein</keyword>
<reference evidence="2" key="1">
    <citation type="submission" date="2020-12" db="EMBL/GenBank/DDBJ databases">
        <title>Molecular epidemiology of VIM- metallo-b-lactamase-producing Enterobacter cloacae complex isolated in France between 2015 and 2018.</title>
        <authorList>
            <person name="Emeraud C."/>
            <person name="Petit C."/>
            <person name="Bonnin R."/>
            <person name="Naas T."/>
            <person name="Dortet L."/>
        </authorList>
    </citation>
    <scope>NUCLEOTIDE SEQUENCE</scope>
    <source>
        <strain evidence="2">170C2</strain>
    </source>
</reference>
<dbReference type="Proteomes" id="UP000641429">
    <property type="component" value="Unassembled WGS sequence"/>
</dbReference>
<dbReference type="EMBL" id="JAELXN010000109">
    <property type="protein sequence ID" value="MBJ6598583.1"/>
    <property type="molecule type" value="Genomic_DNA"/>
</dbReference>
<dbReference type="AlphaFoldDB" id="A0A8I1G9B4"/>
<evidence type="ECO:0000313" key="3">
    <source>
        <dbReference type="Proteomes" id="UP000641429"/>
    </source>
</evidence>
<comment type="caution">
    <text evidence="2">The sequence shown here is derived from an EMBL/GenBank/DDBJ whole genome shotgun (WGS) entry which is preliminary data.</text>
</comment>
<sequence>MNKSTGVFVCALLTSSLMSSACTPQTSAERHARQYVYAADDGFDPNVRVIKADSIKMAVPFFKTFHDLGAKDRSSGMSVEDANKRADNFRSESFLNSIQSETIFAGTRYVDNKSWSAKQRKAMSDAISEAYIDGYEGRM</sequence>
<proteinExistence type="predicted"/>
<feature type="signal peptide" evidence="1">
    <location>
        <begin position="1"/>
        <end position="21"/>
    </location>
</feature>
<evidence type="ECO:0000256" key="1">
    <source>
        <dbReference type="SAM" id="SignalP"/>
    </source>
</evidence>
<organism evidence="2 3">
    <name type="scientific">Enterobacter asburiae</name>
    <dbReference type="NCBI Taxonomy" id="61645"/>
    <lineage>
        <taxon>Bacteria</taxon>
        <taxon>Pseudomonadati</taxon>
        <taxon>Pseudomonadota</taxon>
        <taxon>Gammaproteobacteria</taxon>
        <taxon>Enterobacterales</taxon>
        <taxon>Enterobacteriaceae</taxon>
        <taxon>Enterobacter</taxon>
        <taxon>Enterobacter cloacae complex</taxon>
    </lineage>
</organism>
<accession>A0A8I1G9B4</accession>
<protein>
    <submittedName>
        <fullName evidence="2">Exc2 family lipoprotein</fullName>
    </submittedName>
</protein>
<keyword evidence="1" id="KW-0732">Signal</keyword>
<name>A0A8I1G9B4_ENTAS</name>
<dbReference type="NCBIfam" id="NF033828">
    <property type="entry name" value="entry_exc2_fam"/>
    <property type="match status" value="1"/>
</dbReference>
<gene>
    <name evidence="2" type="ORF">JGT27_23120</name>
</gene>